<evidence type="ECO:0000313" key="13">
    <source>
        <dbReference type="Proteomes" id="UP000261210"/>
    </source>
</evidence>
<evidence type="ECO:0000256" key="5">
    <source>
        <dbReference type="ARBA" id="ARBA00023237"/>
    </source>
</evidence>
<dbReference type="PROSITE" id="PS51257">
    <property type="entry name" value="PROKAR_LIPOPROTEIN"/>
    <property type="match status" value="1"/>
</dbReference>
<name>A0A1H4G7N3_9BACE</name>
<evidence type="ECO:0000313" key="12">
    <source>
        <dbReference type="Proteomes" id="UP000183040"/>
    </source>
</evidence>
<dbReference type="SUPFAM" id="SSF48452">
    <property type="entry name" value="TPR-like"/>
    <property type="match status" value="1"/>
</dbReference>
<dbReference type="Gene3D" id="1.25.40.390">
    <property type="match status" value="1"/>
</dbReference>
<evidence type="ECO:0000313" key="9">
    <source>
        <dbReference type="EMBL" id="RGK66832.1"/>
    </source>
</evidence>
<evidence type="ECO:0000313" key="8">
    <source>
        <dbReference type="EMBL" id="KAB6422743.1"/>
    </source>
</evidence>
<dbReference type="EMBL" id="FNRP01000025">
    <property type="protein sequence ID" value="SEB04692.1"/>
    <property type="molecule type" value="Genomic_DNA"/>
</dbReference>
<dbReference type="AlphaFoldDB" id="A0A1H4G7N3"/>
<keyword evidence="3" id="KW-0732">Signal</keyword>
<dbReference type="GO" id="GO:0009279">
    <property type="term" value="C:cell outer membrane"/>
    <property type="evidence" value="ECO:0007669"/>
    <property type="project" value="UniProtKB-SubCell"/>
</dbReference>
<dbReference type="InterPro" id="IPR033985">
    <property type="entry name" value="SusD-like_N"/>
</dbReference>
<dbReference type="Pfam" id="PF14322">
    <property type="entry name" value="SusD-like_3"/>
    <property type="match status" value="1"/>
</dbReference>
<reference evidence="8 15" key="3">
    <citation type="journal article" date="2019" name="Nat. Med.">
        <title>A library of human gut bacterial isolates paired with longitudinal multiomics data enables mechanistic microbiome research.</title>
        <authorList>
            <person name="Poyet M."/>
            <person name="Groussin M."/>
            <person name="Gibbons S.M."/>
            <person name="Avila-Pacheco J."/>
            <person name="Jiang X."/>
            <person name="Kearney S.M."/>
            <person name="Perrotta A.R."/>
            <person name="Berdy B."/>
            <person name="Zhao S."/>
            <person name="Lieberman T.D."/>
            <person name="Swanson P.K."/>
            <person name="Smith M."/>
            <person name="Roesemann S."/>
            <person name="Alexander J.E."/>
            <person name="Rich S.A."/>
            <person name="Livny J."/>
            <person name="Vlamakis H."/>
            <person name="Clish C."/>
            <person name="Bullock K."/>
            <person name="Deik A."/>
            <person name="Scott J."/>
            <person name="Pierce K.A."/>
            <person name="Xavier R.J."/>
            <person name="Alm E.J."/>
        </authorList>
    </citation>
    <scope>NUCLEOTIDE SEQUENCE [LARGE SCALE GENOMIC DNA]</scope>
    <source>
        <strain evidence="8 15">BIOML-A7</strain>
    </source>
</reference>
<dbReference type="EMBL" id="QSQU01000003">
    <property type="protein sequence ID" value="RGK66832.1"/>
    <property type="molecule type" value="Genomic_DNA"/>
</dbReference>
<dbReference type="Proteomes" id="UP000261210">
    <property type="component" value="Unassembled WGS sequence"/>
</dbReference>
<dbReference type="EMBL" id="QRYV01000007">
    <property type="protein sequence ID" value="RGV17879.1"/>
    <property type="molecule type" value="Genomic_DNA"/>
</dbReference>
<dbReference type="EMBL" id="WDCG01000013">
    <property type="protein sequence ID" value="KAB6422743.1"/>
    <property type="molecule type" value="Genomic_DNA"/>
</dbReference>
<dbReference type="Pfam" id="PF07980">
    <property type="entry name" value="SusD_RagB"/>
    <property type="match status" value="1"/>
</dbReference>
<feature type="domain" description="RagB/SusD" evidence="6">
    <location>
        <begin position="350"/>
        <end position="558"/>
    </location>
</feature>
<organism evidence="11 12">
    <name type="scientific">Bacteroides xylanisolvens</name>
    <dbReference type="NCBI Taxonomy" id="371601"/>
    <lineage>
        <taxon>Bacteria</taxon>
        <taxon>Pseudomonadati</taxon>
        <taxon>Bacteroidota</taxon>
        <taxon>Bacteroidia</taxon>
        <taxon>Bacteroidales</taxon>
        <taxon>Bacteroidaceae</taxon>
        <taxon>Bacteroides</taxon>
    </lineage>
</organism>
<dbReference type="Proteomes" id="UP000183040">
    <property type="component" value="Unassembled WGS sequence"/>
</dbReference>
<evidence type="ECO:0000313" key="10">
    <source>
        <dbReference type="EMBL" id="RGV17879.1"/>
    </source>
</evidence>
<sequence>MKTYIKSILLGTGLFSLLSCSDFLDQSSPSELKGENVFNSVVYTEQALNKVYADLTYDHTYGSRIPINFGNNTDIELANATKQSEVHQNSERGLGNYYLSKGWDKLDTNWERCFAIIENANIVIDGIRNSDLLAEGTTTRKPMLRYLGEALTMRAMVYYDIVKNYGDVPMRFEPTQPDGSNMYAAKTDRDIILDQLLDDLDEAANYLPWAGEDGYTTEHATAGFAHGLFARIALSRAGYSIREQAKAGYRNHPTCSDGQFPTQCPSVAEVQKLHERALAHLDIVVSKQVHKLNPSFENQWDLINKRTLDTKYYENLYEVAHGLGRSGEMGYSTGVRINGASNKYGAKGNSSGNIRLTASYILSFDNNDSRRDITCAYYELKQTTVDNKAVIKETLLSNAPFSAYVAKWDIRKMDDAIISLAQNTDQKWAPGINWVVMRYSDILLMYAEVMYNLYGLEGSNPNGTTTKTALEALTEVHIRAFDTAAQNAAKTAIEASARNNFMEALDQERAWEFAGECVRKYDLIRWGTLSEKLDQFRADYKAMIETAPKFIFYKMKTDDPYSIDMNSITWRTEQIPNELRNLEDPDKVKEAAKTAGYEYVTGWGTNYEWKKGVADTSKTTNDLNLEYVDDISSGLNATIKNRHLLPIGSKTISDANGYIENSYNF</sequence>
<accession>A0A1H4G7N3</accession>
<protein>
    <submittedName>
        <fullName evidence="8">RagB/SusD family nutrient uptake outer membrane protein</fullName>
    </submittedName>
    <submittedName>
        <fullName evidence="11">Starch-binding associating with outer membrane</fullName>
    </submittedName>
</protein>
<dbReference type="RefSeq" id="WP_074707670.1">
    <property type="nucleotide sequence ID" value="NZ_FNRP01000025.1"/>
</dbReference>
<evidence type="ECO:0000313" key="11">
    <source>
        <dbReference type="EMBL" id="SEB04692.1"/>
    </source>
</evidence>
<evidence type="ECO:0000313" key="15">
    <source>
        <dbReference type="Proteomes" id="UP000471447"/>
    </source>
</evidence>
<dbReference type="InterPro" id="IPR012944">
    <property type="entry name" value="SusD_RagB_dom"/>
</dbReference>
<reference evidence="13 14" key="2">
    <citation type="submission" date="2018-08" db="EMBL/GenBank/DDBJ databases">
        <title>A genome reference for cultivated species of the human gut microbiota.</title>
        <authorList>
            <person name="Zou Y."/>
            <person name="Xue W."/>
            <person name="Luo G."/>
        </authorList>
    </citation>
    <scope>NUCLEOTIDE SEQUENCE [LARGE SCALE GENOMIC DNA]</scope>
    <source>
        <strain evidence="10 14">AF14-7</strain>
        <strain evidence="9 13">TF10-34</strain>
    </source>
</reference>
<feature type="domain" description="SusD-like N-terminal" evidence="7">
    <location>
        <begin position="22"/>
        <end position="234"/>
    </location>
</feature>
<gene>
    <name evidence="10" type="ORF">DWW25_04240</name>
    <name evidence="9" type="ORF">DXD03_02875</name>
    <name evidence="8" type="ORF">GAZ26_13620</name>
    <name evidence="11" type="ORF">SAMN04487924_12535</name>
</gene>
<evidence type="ECO:0000259" key="6">
    <source>
        <dbReference type="Pfam" id="PF07980"/>
    </source>
</evidence>
<evidence type="ECO:0000256" key="4">
    <source>
        <dbReference type="ARBA" id="ARBA00023136"/>
    </source>
</evidence>
<proteinExistence type="inferred from homology"/>
<dbReference type="Proteomes" id="UP000471447">
    <property type="component" value="Unassembled WGS sequence"/>
</dbReference>
<keyword evidence="5" id="KW-0998">Cell outer membrane</keyword>
<keyword evidence="4" id="KW-0472">Membrane</keyword>
<evidence type="ECO:0000256" key="2">
    <source>
        <dbReference type="ARBA" id="ARBA00006275"/>
    </source>
</evidence>
<evidence type="ECO:0000256" key="1">
    <source>
        <dbReference type="ARBA" id="ARBA00004442"/>
    </source>
</evidence>
<evidence type="ECO:0000256" key="3">
    <source>
        <dbReference type="ARBA" id="ARBA00022729"/>
    </source>
</evidence>
<dbReference type="InterPro" id="IPR011990">
    <property type="entry name" value="TPR-like_helical_dom_sf"/>
</dbReference>
<dbReference type="Proteomes" id="UP000283369">
    <property type="component" value="Unassembled WGS sequence"/>
</dbReference>
<evidence type="ECO:0000313" key="14">
    <source>
        <dbReference type="Proteomes" id="UP000283369"/>
    </source>
</evidence>
<reference evidence="11 12" key="1">
    <citation type="submission" date="2016-10" db="EMBL/GenBank/DDBJ databases">
        <authorList>
            <person name="de Groot N.N."/>
        </authorList>
    </citation>
    <scope>NUCLEOTIDE SEQUENCE [LARGE SCALE GENOMIC DNA]</scope>
    <source>
        <strain evidence="11 12">NLAE-zl-G339</strain>
    </source>
</reference>
<comment type="similarity">
    <text evidence="2">Belongs to the SusD family.</text>
</comment>
<comment type="subcellular location">
    <subcellularLocation>
        <location evidence="1">Cell outer membrane</location>
    </subcellularLocation>
</comment>
<evidence type="ECO:0000259" key="7">
    <source>
        <dbReference type="Pfam" id="PF14322"/>
    </source>
</evidence>